<dbReference type="Proteomes" id="UP000265080">
    <property type="component" value="Chromosome 23"/>
</dbReference>
<dbReference type="PANTHER" id="PTHR45784">
    <property type="entry name" value="C-TYPE LECTIN DOMAIN FAMILY 20 MEMBER A-RELATED"/>
    <property type="match status" value="1"/>
</dbReference>
<dbReference type="STRING" id="161767.ENSAPEP00000021915"/>
<dbReference type="Ensembl" id="ENSAPET00000022497.1">
    <property type="protein sequence ID" value="ENSAPEP00000021915.1"/>
    <property type="gene ID" value="ENSAPEG00000015633.1"/>
</dbReference>
<proteinExistence type="predicted"/>
<reference evidence="2" key="2">
    <citation type="submission" date="2025-08" db="UniProtKB">
        <authorList>
            <consortium name="Ensembl"/>
        </authorList>
    </citation>
    <scope>IDENTIFICATION</scope>
</reference>
<evidence type="ECO:0000313" key="3">
    <source>
        <dbReference type="Proteomes" id="UP000265080"/>
    </source>
</evidence>
<keyword evidence="3" id="KW-1185">Reference proteome</keyword>
<reference evidence="2" key="3">
    <citation type="submission" date="2025-09" db="UniProtKB">
        <authorList>
            <consortium name="Ensembl"/>
        </authorList>
    </citation>
    <scope>IDENTIFICATION</scope>
</reference>
<dbReference type="Pfam" id="PF00059">
    <property type="entry name" value="Lectin_C"/>
    <property type="match status" value="1"/>
</dbReference>
<evidence type="ECO:0000259" key="1">
    <source>
        <dbReference type="PROSITE" id="PS50041"/>
    </source>
</evidence>
<dbReference type="PANTHER" id="PTHR45784:SF3">
    <property type="entry name" value="C-TYPE LECTIN DOMAIN FAMILY 4 MEMBER K-LIKE-RELATED"/>
    <property type="match status" value="1"/>
</dbReference>
<feature type="domain" description="C-type lectin" evidence="1">
    <location>
        <begin position="15"/>
        <end position="117"/>
    </location>
</feature>
<dbReference type="InterPro" id="IPR016187">
    <property type="entry name" value="CTDL_fold"/>
</dbReference>
<dbReference type="GeneTree" id="ENSGT00940000174504"/>
<dbReference type="OMA" id="WIGMSRD"/>
<dbReference type="InterPro" id="IPR016186">
    <property type="entry name" value="C-type_lectin-like/link_sf"/>
</dbReference>
<dbReference type="SMART" id="SM00034">
    <property type="entry name" value="CLECT"/>
    <property type="match status" value="1"/>
</dbReference>
<dbReference type="SUPFAM" id="SSF56436">
    <property type="entry name" value="C-type lectin-like"/>
    <property type="match status" value="1"/>
</dbReference>
<reference evidence="2 3" key="1">
    <citation type="submission" date="2018-03" db="EMBL/GenBank/DDBJ databases">
        <title>Finding Nemo's genes: A chromosome-scale reference assembly of the genome of the orange clownfish Amphiprion percula.</title>
        <authorList>
            <person name="Lehmann R."/>
        </authorList>
    </citation>
    <scope>NUCLEOTIDE SEQUENCE</scope>
</reference>
<protein>
    <recommendedName>
        <fullName evidence="1">C-type lectin domain-containing protein</fullName>
    </recommendedName>
</protein>
<name>A0A3P8T902_AMPPE</name>
<dbReference type="AlphaFoldDB" id="A0A3P8T902"/>
<dbReference type="Gene3D" id="3.10.100.10">
    <property type="entry name" value="Mannose-Binding Protein A, subunit A"/>
    <property type="match status" value="1"/>
</dbReference>
<sequence length="131" mass="15107">SKLSCDFGTQVDPKFVVVNEKMNWSSAQKHCRENYIDLATVRNDAEHQKLGSGWKWIGMSRDANSQWSDGSSFNFSYWEHGGAVIGSRTVICGAPSLNRSGKWRFWYCEKKFPFVCYNPVSECFTDFQCFF</sequence>
<evidence type="ECO:0000313" key="2">
    <source>
        <dbReference type="Ensembl" id="ENSAPEP00000021915.1"/>
    </source>
</evidence>
<dbReference type="InterPro" id="IPR001304">
    <property type="entry name" value="C-type_lectin-like"/>
</dbReference>
<dbReference type="PROSITE" id="PS50041">
    <property type="entry name" value="C_TYPE_LECTIN_2"/>
    <property type="match status" value="1"/>
</dbReference>
<organism evidence="2 3">
    <name type="scientific">Amphiprion percula</name>
    <name type="common">Orange clownfish</name>
    <name type="synonym">Lutjanus percula</name>
    <dbReference type="NCBI Taxonomy" id="161767"/>
    <lineage>
        <taxon>Eukaryota</taxon>
        <taxon>Metazoa</taxon>
        <taxon>Chordata</taxon>
        <taxon>Craniata</taxon>
        <taxon>Vertebrata</taxon>
        <taxon>Euteleostomi</taxon>
        <taxon>Actinopterygii</taxon>
        <taxon>Neopterygii</taxon>
        <taxon>Teleostei</taxon>
        <taxon>Neoteleostei</taxon>
        <taxon>Acanthomorphata</taxon>
        <taxon>Ovalentaria</taxon>
        <taxon>Pomacentridae</taxon>
        <taxon>Amphiprion</taxon>
    </lineage>
</organism>
<accession>A0A3P8T902</accession>